<evidence type="ECO:0000259" key="3">
    <source>
        <dbReference type="PROSITE" id="PS51186"/>
    </source>
</evidence>
<dbReference type="AlphaFoldDB" id="F4GYF9"/>
<evidence type="ECO:0000313" key="4">
    <source>
        <dbReference type="EMBL" id="AEE45948.1"/>
    </source>
</evidence>
<dbReference type="CDD" id="cd04301">
    <property type="entry name" value="NAT_SF"/>
    <property type="match status" value="1"/>
</dbReference>
<dbReference type="InterPro" id="IPR050680">
    <property type="entry name" value="YpeA/RimI_acetyltransf"/>
</dbReference>
<dbReference type="EMBL" id="CP002666">
    <property type="protein sequence ID" value="AEE45948.1"/>
    <property type="molecule type" value="Genomic_DNA"/>
</dbReference>
<accession>F4GYF9</accession>
<dbReference type="InterPro" id="IPR000182">
    <property type="entry name" value="GNAT_dom"/>
</dbReference>
<dbReference type="eggNOG" id="COG3393">
    <property type="taxonomic scope" value="Bacteria"/>
</dbReference>
<dbReference type="InterPro" id="IPR016181">
    <property type="entry name" value="Acyl_CoA_acyltransferase"/>
</dbReference>
<dbReference type="Gene3D" id="3.40.630.30">
    <property type="match status" value="1"/>
</dbReference>
<dbReference type="STRING" id="590998.Celf_1818"/>
<reference evidence="4 5" key="1">
    <citation type="submission" date="2011-04" db="EMBL/GenBank/DDBJ databases">
        <title>Complete sequence of Cellulomonas fimi ATCC 484.</title>
        <authorList>
            <consortium name="US DOE Joint Genome Institute"/>
            <person name="Lucas S."/>
            <person name="Han J."/>
            <person name="Lapidus A."/>
            <person name="Cheng J.-F."/>
            <person name="Goodwin L."/>
            <person name="Pitluck S."/>
            <person name="Peters L."/>
            <person name="Chertkov O."/>
            <person name="Detter J.C."/>
            <person name="Han C."/>
            <person name="Tapia R."/>
            <person name="Land M."/>
            <person name="Hauser L."/>
            <person name="Kyrpides N."/>
            <person name="Ivanova N."/>
            <person name="Ovchinnikova G."/>
            <person name="Pagani I."/>
            <person name="Mead D."/>
            <person name="Brumm P."/>
            <person name="Woyke T."/>
        </authorList>
    </citation>
    <scope>NUCLEOTIDE SEQUENCE [LARGE SCALE GENOMIC DNA]</scope>
    <source>
        <strain evidence="5">ATCC 484 / DSM 20113 / JCM 1341 / NBRC 15513 / NCIMB 8980 / NCTC 7547</strain>
    </source>
</reference>
<keyword evidence="2" id="KW-0012">Acyltransferase</keyword>
<evidence type="ECO:0000313" key="5">
    <source>
        <dbReference type="Proteomes" id="UP000008460"/>
    </source>
</evidence>
<evidence type="ECO:0000256" key="1">
    <source>
        <dbReference type="ARBA" id="ARBA00022679"/>
    </source>
</evidence>
<protein>
    <submittedName>
        <fullName evidence="4">FR47 domain protein</fullName>
    </submittedName>
</protein>
<dbReference type="HOGENOM" id="CLU_085660_0_0_11"/>
<dbReference type="Proteomes" id="UP000008460">
    <property type="component" value="Chromosome"/>
</dbReference>
<dbReference type="Pfam" id="PF08445">
    <property type="entry name" value="FR47"/>
    <property type="match status" value="1"/>
</dbReference>
<keyword evidence="5" id="KW-1185">Reference proteome</keyword>
<gene>
    <name evidence="4" type="ordered locus">Celf_1818</name>
</gene>
<evidence type="ECO:0000256" key="2">
    <source>
        <dbReference type="ARBA" id="ARBA00023315"/>
    </source>
</evidence>
<dbReference type="RefSeq" id="WP_013770974.1">
    <property type="nucleotide sequence ID" value="NC_015514.1"/>
</dbReference>
<dbReference type="InterPro" id="IPR013653">
    <property type="entry name" value="GCN5-like_dom"/>
</dbReference>
<keyword evidence="1" id="KW-0808">Transferase</keyword>
<dbReference type="PROSITE" id="PS51186">
    <property type="entry name" value="GNAT"/>
    <property type="match status" value="1"/>
</dbReference>
<sequence>MGAETVQGVREDVRDNAAWHSLQGAHAALGEGNELARRYLPDVSPFAAVRSWSDPDVWDAVLDLVGPGATFPVSGDEPVLPAGWTLEWRAQGVQLVETDRLTPRPDDEAVVLGPGDVPEMLALVGRTQPGPFLPRTHELGRYVGLRRAGRLVAMAGERLQPAGWTEISAVCTDDAHRGQGLATRLVLDVAHHAQARGDRVLLHAAATNTGAVRLYEALGFTLRRTTTFAALRTPDRR</sequence>
<dbReference type="PANTHER" id="PTHR43420">
    <property type="entry name" value="ACETYLTRANSFERASE"/>
    <property type="match status" value="1"/>
</dbReference>
<dbReference type="SUPFAM" id="SSF55729">
    <property type="entry name" value="Acyl-CoA N-acyltransferases (Nat)"/>
    <property type="match status" value="1"/>
</dbReference>
<name>F4GYF9_CELFA</name>
<dbReference type="KEGG" id="cfi:Celf_1818"/>
<dbReference type="PANTHER" id="PTHR43420:SF3">
    <property type="entry name" value="N-ACETYLTRANSFERASE DOMAIN-CONTAINING PROTEIN"/>
    <property type="match status" value="1"/>
</dbReference>
<organism evidence="4 5">
    <name type="scientific">Cellulomonas fimi (strain ATCC 484 / DSM 20113 / JCM 1341 / CCUG 24087 / LMG 16345 / NBRC 15513 / NCIMB 8980 / NCTC 7547 / NRS-133)</name>
    <dbReference type="NCBI Taxonomy" id="590998"/>
    <lineage>
        <taxon>Bacteria</taxon>
        <taxon>Bacillati</taxon>
        <taxon>Actinomycetota</taxon>
        <taxon>Actinomycetes</taxon>
        <taxon>Micrococcales</taxon>
        <taxon>Cellulomonadaceae</taxon>
        <taxon>Cellulomonas</taxon>
    </lineage>
</organism>
<dbReference type="GO" id="GO:0016747">
    <property type="term" value="F:acyltransferase activity, transferring groups other than amino-acyl groups"/>
    <property type="evidence" value="ECO:0007669"/>
    <property type="project" value="InterPro"/>
</dbReference>
<proteinExistence type="predicted"/>
<feature type="domain" description="N-acetyltransferase" evidence="3">
    <location>
        <begin position="107"/>
        <end position="237"/>
    </location>
</feature>